<accession>A0ABW4TUT1</accession>
<comment type="caution">
    <text evidence="2">The sequence shown here is derived from an EMBL/GenBank/DDBJ whole genome shotgun (WGS) entry which is preliminary data.</text>
</comment>
<name>A0ABW4TUT1_9SPHN</name>
<feature type="chain" id="PRO_5045576164" evidence="1">
    <location>
        <begin position="24"/>
        <end position="276"/>
    </location>
</feature>
<dbReference type="RefSeq" id="WP_380928531.1">
    <property type="nucleotide sequence ID" value="NZ_JBHUGS010000002.1"/>
</dbReference>
<sequence>MAAPTCRSIIARIVLIAMTGTSATPGTSAAPAPPRTAAPCRIMVPHDLEAGVTSWIGPCRGGAADGIGMLRVQRSLDYSLFLGQAANGRPVTGTLFVFPHAMLAVTRFDPYGHPVSGGTAPADHAAFLLGAQAARQTAAHFAARANTASRDFYQRLATTLSTATSATGYPAGTIAAHAAALKKLRAGLIGQGTLDGRLILSVQPSGHCGTLLTWSGGSHRIEWMVQPNSYFLPSGRFVTIGISDNVHPPRTLRFPRRAAPGIKSGFGTFTWACAPE</sequence>
<keyword evidence="1" id="KW-0732">Signal</keyword>
<keyword evidence="3" id="KW-1185">Reference proteome</keyword>
<dbReference type="EMBL" id="JBHUGS010000002">
    <property type="protein sequence ID" value="MFD1950447.1"/>
    <property type="molecule type" value="Genomic_DNA"/>
</dbReference>
<evidence type="ECO:0000256" key="1">
    <source>
        <dbReference type="SAM" id="SignalP"/>
    </source>
</evidence>
<evidence type="ECO:0000313" key="2">
    <source>
        <dbReference type="EMBL" id="MFD1950447.1"/>
    </source>
</evidence>
<reference evidence="3" key="1">
    <citation type="journal article" date="2019" name="Int. J. Syst. Evol. Microbiol.">
        <title>The Global Catalogue of Microorganisms (GCM) 10K type strain sequencing project: providing services to taxonomists for standard genome sequencing and annotation.</title>
        <authorList>
            <consortium name="The Broad Institute Genomics Platform"/>
            <consortium name="The Broad Institute Genome Sequencing Center for Infectious Disease"/>
            <person name="Wu L."/>
            <person name="Ma J."/>
        </authorList>
    </citation>
    <scope>NUCLEOTIDE SEQUENCE [LARGE SCALE GENOMIC DNA]</scope>
    <source>
        <strain evidence="3">CGMCC 1.12702</strain>
    </source>
</reference>
<feature type="signal peptide" evidence="1">
    <location>
        <begin position="1"/>
        <end position="23"/>
    </location>
</feature>
<gene>
    <name evidence="2" type="ORF">ACFSGX_06665</name>
</gene>
<organism evidence="2 3">
    <name type="scientific">Sphingomonas arantia</name>
    <dbReference type="NCBI Taxonomy" id="1460676"/>
    <lineage>
        <taxon>Bacteria</taxon>
        <taxon>Pseudomonadati</taxon>
        <taxon>Pseudomonadota</taxon>
        <taxon>Alphaproteobacteria</taxon>
        <taxon>Sphingomonadales</taxon>
        <taxon>Sphingomonadaceae</taxon>
        <taxon>Sphingomonas</taxon>
    </lineage>
</organism>
<evidence type="ECO:0000313" key="3">
    <source>
        <dbReference type="Proteomes" id="UP001597400"/>
    </source>
</evidence>
<proteinExistence type="predicted"/>
<dbReference type="Proteomes" id="UP001597400">
    <property type="component" value="Unassembled WGS sequence"/>
</dbReference>
<protein>
    <submittedName>
        <fullName evidence="2">Uncharacterized protein</fullName>
    </submittedName>
</protein>